<accession>A3INQ4</accession>
<dbReference type="RefSeq" id="WP_008275024.1">
    <property type="nucleotide sequence ID" value="NZ_AAXW01000010.1"/>
</dbReference>
<keyword evidence="2" id="KW-1185">Reference proteome</keyword>
<proteinExistence type="predicted"/>
<dbReference type="EMBL" id="AAXW01000010">
    <property type="protein sequence ID" value="EAZ91952.1"/>
    <property type="molecule type" value="Genomic_DNA"/>
</dbReference>
<dbReference type="AlphaFoldDB" id="A3INQ4"/>
<protein>
    <recommendedName>
        <fullName evidence="3">Programmed cell death antitoxin YdcD</fullName>
    </recommendedName>
</protein>
<evidence type="ECO:0008006" key="3">
    <source>
        <dbReference type="Google" id="ProtNLM"/>
    </source>
</evidence>
<dbReference type="Proteomes" id="UP000003781">
    <property type="component" value="Unassembled WGS sequence"/>
</dbReference>
<comment type="caution">
    <text evidence="1">The sequence shown here is derived from an EMBL/GenBank/DDBJ whole genome shotgun (WGS) entry which is preliminary data.</text>
</comment>
<dbReference type="eggNOG" id="ENOG502ZX2E">
    <property type="taxonomic scope" value="Bacteria"/>
</dbReference>
<gene>
    <name evidence="1" type="ORF">CY0110_29794</name>
</gene>
<organism evidence="1 2">
    <name type="scientific">Crocosphaera chwakensis CCY0110</name>
    <dbReference type="NCBI Taxonomy" id="391612"/>
    <lineage>
        <taxon>Bacteria</taxon>
        <taxon>Bacillati</taxon>
        <taxon>Cyanobacteriota</taxon>
        <taxon>Cyanophyceae</taxon>
        <taxon>Oscillatoriophycideae</taxon>
        <taxon>Chroococcales</taxon>
        <taxon>Aphanothecaceae</taxon>
        <taxon>Crocosphaera</taxon>
        <taxon>Crocosphaera chwakensis</taxon>
    </lineage>
</organism>
<dbReference type="OrthoDB" id="495502at2"/>
<reference evidence="1 2" key="1">
    <citation type="submission" date="2007-03" db="EMBL/GenBank/DDBJ databases">
        <authorList>
            <person name="Stal L."/>
            <person name="Ferriera S."/>
            <person name="Johnson J."/>
            <person name="Kravitz S."/>
            <person name="Beeson K."/>
            <person name="Sutton G."/>
            <person name="Rogers Y.-H."/>
            <person name="Friedman R."/>
            <person name="Frazier M."/>
            <person name="Venter J.C."/>
        </authorList>
    </citation>
    <scope>NUCLEOTIDE SEQUENCE [LARGE SCALE GENOMIC DNA]</scope>
    <source>
        <strain evidence="1 2">CCY0110</strain>
    </source>
</reference>
<evidence type="ECO:0000313" key="2">
    <source>
        <dbReference type="Proteomes" id="UP000003781"/>
    </source>
</evidence>
<sequence length="75" mass="8663">MPSDQVIDIEKKLRNYSVEDKQWLVKKVTEQLQLSDSQTATELMKSWDDAYSDGLDESEITMLEAVRCHQGKLSE</sequence>
<name>A3INQ4_9CHRO</name>
<evidence type="ECO:0000313" key="1">
    <source>
        <dbReference type="EMBL" id="EAZ91952.1"/>
    </source>
</evidence>